<name>A0A1N7D7L2_9EURY</name>
<protein>
    <submittedName>
        <fullName evidence="2">Intracellular proteinase inhibitor</fullName>
    </submittedName>
</protein>
<dbReference type="Proteomes" id="UP000185936">
    <property type="component" value="Unassembled WGS sequence"/>
</dbReference>
<reference evidence="3" key="1">
    <citation type="submission" date="2017-01" db="EMBL/GenBank/DDBJ databases">
        <authorList>
            <person name="Varghese N."/>
            <person name="Submissions S."/>
        </authorList>
    </citation>
    <scope>NUCLEOTIDE SEQUENCE [LARGE SCALE GENOMIC DNA]</scope>
    <source>
        <strain evidence="3">type strain: HArc-</strain>
    </source>
</reference>
<dbReference type="Gene3D" id="2.60.40.2360">
    <property type="entry name" value="Intracellular proteinase inhibitor BsuPI"/>
    <property type="match status" value="1"/>
</dbReference>
<sequence>MPICVDTEADRMTLDGRLEADVSTAEDGTTVVRFEFAVTNRGPTPVGLEFPDACKAEFVVRDDGRELWRFTEGKAFAQLLTSETIPPAETATYEAEWVAPQSGGYVAVAELRAREATCEAQTDFGV</sequence>
<feature type="domain" description="Intracellular proteinase inhibitor BsuPI" evidence="1">
    <location>
        <begin position="24"/>
        <end position="115"/>
    </location>
</feature>
<keyword evidence="3" id="KW-1185">Reference proteome</keyword>
<evidence type="ECO:0000259" key="1">
    <source>
        <dbReference type="Pfam" id="PF12690"/>
    </source>
</evidence>
<dbReference type="EMBL" id="FTNR01000002">
    <property type="protein sequence ID" value="SIR71737.1"/>
    <property type="molecule type" value="Genomic_DNA"/>
</dbReference>
<organism evidence="2 3">
    <name type="scientific">Natronorubrum thiooxidans</name>
    <dbReference type="NCBI Taxonomy" id="308853"/>
    <lineage>
        <taxon>Archaea</taxon>
        <taxon>Methanobacteriati</taxon>
        <taxon>Methanobacteriota</taxon>
        <taxon>Stenosarchaea group</taxon>
        <taxon>Halobacteria</taxon>
        <taxon>Halobacteriales</taxon>
        <taxon>Natrialbaceae</taxon>
        <taxon>Natronorubrum</taxon>
    </lineage>
</organism>
<evidence type="ECO:0000313" key="2">
    <source>
        <dbReference type="EMBL" id="SIR71737.1"/>
    </source>
</evidence>
<dbReference type="InterPro" id="IPR038144">
    <property type="entry name" value="IPI"/>
</dbReference>
<dbReference type="STRING" id="308853.SAMN05421752_10234"/>
<proteinExistence type="predicted"/>
<gene>
    <name evidence="2" type="ORF">SAMN05421752_10234</name>
</gene>
<accession>A0A1N7D7L2</accession>
<dbReference type="InterPro" id="IPR020481">
    <property type="entry name" value="Intracell_prot_inh_BsuPI"/>
</dbReference>
<evidence type="ECO:0000313" key="3">
    <source>
        <dbReference type="Proteomes" id="UP000185936"/>
    </source>
</evidence>
<dbReference type="Pfam" id="PF12690">
    <property type="entry name" value="BsuPI"/>
    <property type="match status" value="1"/>
</dbReference>
<dbReference type="AlphaFoldDB" id="A0A1N7D7L2"/>